<dbReference type="InParanoid" id="Q2LTS9"/>
<dbReference type="KEGG" id="sat:SYN_00900"/>
<organism evidence="1 2">
    <name type="scientific">Syntrophus aciditrophicus (strain SB)</name>
    <dbReference type="NCBI Taxonomy" id="56780"/>
    <lineage>
        <taxon>Bacteria</taxon>
        <taxon>Pseudomonadati</taxon>
        <taxon>Thermodesulfobacteriota</taxon>
        <taxon>Syntrophia</taxon>
        <taxon>Syntrophales</taxon>
        <taxon>Syntrophaceae</taxon>
        <taxon>Syntrophus</taxon>
    </lineage>
</organism>
<dbReference type="AlphaFoldDB" id="Q2LTS9"/>
<protein>
    <submittedName>
        <fullName evidence="1">Hypothetical cytosolic protein</fullName>
    </submittedName>
</protein>
<reference evidence="1 2" key="1">
    <citation type="journal article" date="2007" name="Proc. Natl. Acad. Sci. U.S.A.">
        <title>The genome of Syntrophus aciditrophicus: life at the thermodynamic limit of microbial growth.</title>
        <authorList>
            <person name="McInerney M.J."/>
            <person name="Rohlin L."/>
            <person name="Mouttaki H."/>
            <person name="Kim U."/>
            <person name="Krupp R.S."/>
            <person name="Rios-Hernandez L."/>
            <person name="Sieber J."/>
            <person name="Struchtemeyer C.G."/>
            <person name="Bhattacharyya A."/>
            <person name="Campbell J.W."/>
            <person name="Gunsalus R.P."/>
        </authorList>
    </citation>
    <scope>NUCLEOTIDE SEQUENCE [LARGE SCALE GENOMIC DNA]</scope>
    <source>
        <strain evidence="1 2">SB</strain>
    </source>
</reference>
<accession>Q2LTS9</accession>
<evidence type="ECO:0000313" key="2">
    <source>
        <dbReference type="Proteomes" id="UP000001933"/>
    </source>
</evidence>
<proteinExistence type="predicted"/>
<gene>
    <name evidence="1" type="ORF">SYN_00900</name>
</gene>
<dbReference type="Proteomes" id="UP000001933">
    <property type="component" value="Chromosome"/>
</dbReference>
<keyword evidence="2" id="KW-1185">Reference proteome</keyword>
<name>Q2LTS9_SYNAS</name>
<sequence length="112" mass="13401">MDRRGFELLEKGGRKLNIEKLFSIKIMEGRIKVTPSEELLSMSRDQQITTLESELRKYESKLQNISRPPEENEFSEKEADRNSDIYEVEFITVILKNMIKQFRESHWEHLKL</sequence>
<dbReference type="EMBL" id="CP000252">
    <property type="protein sequence ID" value="ABC77486.1"/>
    <property type="molecule type" value="Genomic_DNA"/>
</dbReference>
<dbReference type="HOGENOM" id="CLU_2144590_0_0_7"/>
<evidence type="ECO:0000313" key="1">
    <source>
        <dbReference type="EMBL" id="ABC77486.1"/>
    </source>
</evidence>